<evidence type="ECO:0000313" key="1">
    <source>
        <dbReference type="EMBL" id="GJU07021.1"/>
    </source>
</evidence>
<evidence type="ECO:0000313" key="2">
    <source>
        <dbReference type="Proteomes" id="UP001151760"/>
    </source>
</evidence>
<dbReference type="Proteomes" id="UP001151760">
    <property type="component" value="Unassembled WGS sequence"/>
</dbReference>
<gene>
    <name evidence="1" type="ORF">Tco_1123451</name>
</gene>
<organism evidence="1 2">
    <name type="scientific">Tanacetum coccineum</name>
    <dbReference type="NCBI Taxonomy" id="301880"/>
    <lineage>
        <taxon>Eukaryota</taxon>
        <taxon>Viridiplantae</taxon>
        <taxon>Streptophyta</taxon>
        <taxon>Embryophyta</taxon>
        <taxon>Tracheophyta</taxon>
        <taxon>Spermatophyta</taxon>
        <taxon>Magnoliopsida</taxon>
        <taxon>eudicotyledons</taxon>
        <taxon>Gunneridae</taxon>
        <taxon>Pentapetalae</taxon>
        <taxon>asterids</taxon>
        <taxon>campanulids</taxon>
        <taxon>Asterales</taxon>
        <taxon>Asteraceae</taxon>
        <taxon>Asteroideae</taxon>
        <taxon>Anthemideae</taxon>
        <taxon>Anthemidinae</taxon>
        <taxon>Tanacetum</taxon>
    </lineage>
</organism>
<accession>A0ABQ5J3W8</accession>
<comment type="caution">
    <text evidence="1">The sequence shown here is derived from an EMBL/GenBank/DDBJ whole genome shotgun (WGS) entry which is preliminary data.</text>
</comment>
<name>A0ABQ5J3W8_9ASTR</name>
<protein>
    <submittedName>
        <fullName evidence="1">Uncharacterized protein</fullName>
    </submittedName>
</protein>
<proteinExistence type="predicted"/>
<keyword evidence="2" id="KW-1185">Reference proteome</keyword>
<dbReference type="EMBL" id="BQNB010021498">
    <property type="protein sequence ID" value="GJU07021.1"/>
    <property type="molecule type" value="Genomic_DNA"/>
</dbReference>
<reference evidence="1" key="1">
    <citation type="journal article" date="2022" name="Int. J. Mol. Sci.">
        <title>Draft Genome of Tanacetum Coccineum: Genomic Comparison of Closely Related Tanacetum-Family Plants.</title>
        <authorList>
            <person name="Yamashiro T."/>
            <person name="Shiraishi A."/>
            <person name="Nakayama K."/>
            <person name="Satake H."/>
        </authorList>
    </citation>
    <scope>NUCLEOTIDE SEQUENCE</scope>
</reference>
<sequence length="133" mass="15165">MRRVNASTFWRRHGRDISFFRHLRDYLFLISSVPIFAFLVVEESSEDELTLLRRLHRLSSESELGGLSLGERLCPSLLGHLQTSPDYHGVVKVARCRPSCLDCRWLYGYVPRGGPIAVKTRSYGALMALQRAA</sequence>
<reference evidence="1" key="2">
    <citation type="submission" date="2022-01" db="EMBL/GenBank/DDBJ databases">
        <authorList>
            <person name="Yamashiro T."/>
            <person name="Shiraishi A."/>
            <person name="Satake H."/>
            <person name="Nakayama K."/>
        </authorList>
    </citation>
    <scope>NUCLEOTIDE SEQUENCE</scope>
</reference>